<dbReference type="InterPro" id="IPR015422">
    <property type="entry name" value="PyrdxlP-dep_Trfase_small"/>
</dbReference>
<keyword evidence="3" id="KW-0663">Pyridoxal phosphate</keyword>
<proteinExistence type="inferred from homology"/>
<dbReference type="NCBIfam" id="NF011603">
    <property type="entry name" value="PRK15029.1"/>
    <property type="match status" value="1"/>
</dbReference>
<dbReference type="PROSITE" id="PS00703">
    <property type="entry name" value="OKR_DC_1"/>
    <property type="match status" value="1"/>
</dbReference>
<keyword evidence="7" id="KW-1185">Reference proteome</keyword>
<dbReference type="Proteomes" id="UP001501600">
    <property type="component" value="Unassembled WGS sequence"/>
</dbReference>
<sequence>MIKTGYQPIKSKVLVIDEGLAKLDSTFGRNTQALVEELSARDVVVVTAQSFDDGMAVIVSDASIHGVLLSWELKSGEAEGLRPAERLLNELNQRHRNIPVFLMATNSEQARHITEEVMSKVEEFVWMLEDTADFIAGRLLAAVARYRAQLLPPFSAALAKYSMLKEQSWSAPGHQGGIAFTKLPVGRAFFDFYGENLFRTDMGIERGQLGSLLDHTGPVAESEAYAARVFGAHQSYNVVGGTSESNRTIMQACMIDGEVAICDRNCHKSIEQGLMLTGALPVYMVPTRNRYGIIGPVPASDMSPESIKKKIASSPLTKNVKNADPVYAVLTSCTYDGLCYNAVMAESLLGQSSPRVHLDEAWYGYARFNPVYADHFAMRGDPAEHDPKGPTVFATHSTHKLLTALSQASYIHIRHGRDAIPHDQFNQSYMMHATTSPLYAIVASNDIASAMMDGDGGTMLTTDSIKEAVSFRQAVAKIYKRHQSAGDWFFKPWNAEKVKDPRSGQVYDFQDAPTDLLVSEQDCWRLHPEDTWHGFDDLETNWVMLDPIKVSLLTPGMGDDGTLEENGVPAELFTAYAGRFGIVPTRTTDFQVMFLFSMGTTKGKWATLINVLLSFKRFYDSNAPLSQVLPELVQSNPERYGHLGLKDLGDEMFAFLKKHDPGAALNAAYSTIPEPTMTPRAAFQQLAKGRVELVPAPKLYGRIAANAVMPYPPGIPMMISGEKFAKSDSPQIDYLIKLSLWDEQFPGFEHEVEGAEIEDGVYSVLCLKA</sequence>
<dbReference type="Gene3D" id="3.40.50.2300">
    <property type="match status" value="1"/>
</dbReference>
<dbReference type="InterPro" id="IPR005308">
    <property type="entry name" value="OKR_de-COase_N"/>
</dbReference>
<protein>
    <submittedName>
        <fullName evidence="6">Arginine decarboxylase</fullName>
    </submittedName>
</protein>
<reference evidence="7" key="1">
    <citation type="journal article" date="2019" name="Int. J. Syst. Evol. Microbiol.">
        <title>The Global Catalogue of Microorganisms (GCM) 10K type strain sequencing project: providing services to taxonomists for standard genome sequencing and annotation.</title>
        <authorList>
            <consortium name="The Broad Institute Genomics Platform"/>
            <consortium name="The Broad Institute Genome Sequencing Center for Infectious Disease"/>
            <person name="Wu L."/>
            <person name="Ma J."/>
        </authorList>
    </citation>
    <scope>NUCLEOTIDE SEQUENCE [LARGE SCALE GENOMIC DNA]</scope>
    <source>
        <strain evidence="7">JCM 18720</strain>
    </source>
</reference>
<dbReference type="PANTHER" id="PTHR45229">
    <property type="entry name" value="CONSTITUTIVE ORNITHINE DECARBOXYLASE"/>
    <property type="match status" value="1"/>
</dbReference>
<evidence type="ECO:0000259" key="5">
    <source>
        <dbReference type="PROSITE" id="PS00703"/>
    </source>
</evidence>
<dbReference type="PANTHER" id="PTHR45229:SF3">
    <property type="entry name" value="BIODEGRADATIVE ARGININE DECARBOXYLASE"/>
    <property type="match status" value="1"/>
</dbReference>
<organism evidence="6 7">
    <name type="scientific">Ferrimonas gelatinilytica</name>
    <dbReference type="NCBI Taxonomy" id="1255257"/>
    <lineage>
        <taxon>Bacteria</taxon>
        <taxon>Pseudomonadati</taxon>
        <taxon>Pseudomonadota</taxon>
        <taxon>Gammaproteobacteria</taxon>
        <taxon>Alteromonadales</taxon>
        <taxon>Ferrimonadaceae</taxon>
        <taxon>Ferrimonas</taxon>
    </lineage>
</organism>
<dbReference type="SUPFAM" id="SSF55904">
    <property type="entry name" value="Ornithine decarboxylase C-terminal domain"/>
    <property type="match status" value="1"/>
</dbReference>
<dbReference type="Pfam" id="PF03711">
    <property type="entry name" value="OKR_DC_1_C"/>
    <property type="match status" value="1"/>
</dbReference>
<evidence type="ECO:0000256" key="1">
    <source>
        <dbReference type="ARBA" id="ARBA00010671"/>
    </source>
</evidence>
<dbReference type="InterPro" id="IPR015424">
    <property type="entry name" value="PyrdxlP-dep_Trfase"/>
</dbReference>
<keyword evidence="4" id="KW-0456">Lyase</keyword>
<evidence type="ECO:0000256" key="2">
    <source>
        <dbReference type="ARBA" id="ARBA00022793"/>
    </source>
</evidence>
<dbReference type="Gene3D" id="3.90.100.10">
    <property type="entry name" value="Orn/Lys/Arg decarboxylase, C-terminal domain"/>
    <property type="match status" value="1"/>
</dbReference>
<dbReference type="Gene3D" id="3.90.1150.10">
    <property type="entry name" value="Aspartate Aminotransferase, domain 1"/>
    <property type="match status" value="1"/>
</dbReference>
<dbReference type="InterPro" id="IPR008286">
    <property type="entry name" value="Prn/Lys/Arg_de-COase_C"/>
</dbReference>
<keyword evidence="2" id="KW-0210">Decarboxylase</keyword>
<dbReference type="PIRSF" id="PIRSF009393">
    <property type="entry name" value="Orn_decarb"/>
    <property type="match status" value="1"/>
</dbReference>
<gene>
    <name evidence="6" type="primary">adiA</name>
    <name evidence="6" type="ORF">GCM10025772_11050</name>
</gene>
<accession>A0ABP9S118</accession>
<comment type="similarity">
    <text evidence="1">Belongs to the Orn/Lys/Arg decarboxylase class-I family.</text>
</comment>
<dbReference type="Pfam" id="PF03709">
    <property type="entry name" value="OKR_DC_1_N"/>
    <property type="match status" value="1"/>
</dbReference>
<evidence type="ECO:0000313" key="7">
    <source>
        <dbReference type="Proteomes" id="UP001501600"/>
    </source>
</evidence>
<name>A0ABP9S118_9GAMM</name>
<dbReference type="InterPro" id="IPR000310">
    <property type="entry name" value="Orn/Lys/Arg_deCO2ase_major_dom"/>
</dbReference>
<evidence type="ECO:0000313" key="6">
    <source>
        <dbReference type="EMBL" id="GAA5189214.1"/>
    </source>
</evidence>
<dbReference type="EMBL" id="BAABLF010000006">
    <property type="protein sequence ID" value="GAA5189214.1"/>
    <property type="molecule type" value="Genomic_DNA"/>
</dbReference>
<dbReference type="InterPro" id="IPR011193">
    <property type="entry name" value="Orn/lys/arg_de-COase"/>
</dbReference>
<dbReference type="SUPFAM" id="SSF53383">
    <property type="entry name" value="PLP-dependent transferases"/>
    <property type="match status" value="1"/>
</dbReference>
<evidence type="ECO:0000256" key="4">
    <source>
        <dbReference type="ARBA" id="ARBA00023239"/>
    </source>
</evidence>
<dbReference type="InterPro" id="IPR015421">
    <property type="entry name" value="PyrdxlP-dep_Trfase_major"/>
</dbReference>
<evidence type="ECO:0000256" key="3">
    <source>
        <dbReference type="ARBA" id="ARBA00022898"/>
    </source>
</evidence>
<dbReference type="InterPro" id="IPR036633">
    <property type="entry name" value="Prn/Lys/Arg_de-COase_C_sf"/>
</dbReference>
<feature type="domain" description="Orn/Lys/Arg decarboxylases family 1 pyridoxal-P attachment site" evidence="5">
    <location>
        <begin position="395"/>
        <end position="409"/>
    </location>
</feature>
<dbReference type="Pfam" id="PF01276">
    <property type="entry name" value="OKR_DC_1"/>
    <property type="match status" value="1"/>
</dbReference>
<dbReference type="Gene3D" id="3.40.640.10">
    <property type="entry name" value="Type I PLP-dependent aspartate aminotransferase-like (Major domain)"/>
    <property type="match status" value="1"/>
</dbReference>
<dbReference type="RefSeq" id="WP_345316048.1">
    <property type="nucleotide sequence ID" value="NZ_BAABLF010000006.1"/>
</dbReference>
<comment type="caution">
    <text evidence="6">The sequence shown here is derived from an EMBL/GenBank/DDBJ whole genome shotgun (WGS) entry which is preliminary data.</text>
</comment>